<dbReference type="InterPro" id="IPR051906">
    <property type="entry name" value="TolC-like"/>
</dbReference>
<evidence type="ECO:0000256" key="5">
    <source>
        <dbReference type="ARBA" id="ARBA00022692"/>
    </source>
</evidence>
<comment type="subcellular location">
    <subcellularLocation>
        <location evidence="1">Cell outer membrane</location>
    </subcellularLocation>
</comment>
<feature type="chain" id="PRO_5032971992" evidence="9">
    <location>
        <begin position="19"/>
        <end position="450"/>
    </location>
</feature>
<feature type="coiled-coil region" evidence="8">
    <location>
        <begin position="180"/>
        <end position="207"/>
    </location>
</feature>
<dbReference type="AlphaFoldDB" id="A0A845PT22"/>
<reference evidence="10 11" key="1">
    <citation type="submission" date="2019-11" db="EMBL/GenBank/DDBJ databases">
        <title>Characterization of Elizabethkingia argenteiflava sp. nov., isolated from inner surface of Soybean Pods.</title>
        <authorList>
            <person name="Mo S."/>
        </authorList>
    </citation>
    <scope>NUCLEOTIDE SEQUENCE [LARGE SCALE GENOMIC DNA]</scope>
    <source>
        <strain evidence="10 11">YB22</strain>
    </source>
</reference>
<evidence type="ECO:0000256" key="9">
    <source>
        <dbReference type="SAM" id="SignalP"/>
    </source>
</evidence>
<keyword evidence="4" id="KW-1134">Transmembrane beta strand</keyword>
<evidence type="ECO:0000313" key="10">
    <source>
        <dbReference type="EMBL" id="NAW51382.1"/>
    </source>
</evidence>
<dbReference type="GO" id="GO:1990281">
    <property type="term" value="C:efflux pump complex"/>
    <property type="evidence" value="ECO:0007669"/>
    <property type="project" value="TreeGrafter"/>
</dbReference>
<keyword evidence="5" id="KW-0812">Transmembrane</keyword>
<dbReference type="GO" id="GO:0015562">
    <property type="term" value="F:efflux transmembrane transporter activity"/>
    <property type="evidence" value="ECO:0007669"/>
    <property type="project" value="InterPro"/>
</dbReference>
<keyword evidence="3" id="KW-0813">Transport</keyword>
<dbReference type="SUPFAM" id="SSF56954">
    <property type="entry name" value="Outer membrane efflux proteins (OEP)"/>
    <property type="match status" value="1"/>
</dbReference>
<evidence type="ECO:0000256" key="2">
    <source>
        <dbReference type="ARBA" id="ARBA00007613"/>
    </source>
</evidence>
<dbReference type="GO" id="GO:0015288">
    <property type="term" value="F:porin activity"/>
    <property type="evidence" value="ECO:0007669"/>
    <property type="project" value="TreeGrafter"/>
</dbReference>
<name>A0A845PT22_9FLAO</name>
<comment type="similarity">
    <text evidence="2">Belongs to the outer membrane factor (OMF) (TC 1.B.17) family.</text>
</comment>
<keyword evidence="11" id="KW-1185">Reference proteome</keyword>
<evidence type="ECO:0000256" key="3">
    <source>
        <dbReference type="ARBA" id="ARBA00022448"/>
    </source>
</evidence>
<evidence type="ECO:0000256" key="1">
    <source>
        <dbReference type="ARBA" id="ARBA00004442"/>
    </source>
</evidence>
<evidence type="ECO:0000313" key="11">
    <source>
        <dbReference type="Proteomes" id="UP000553459"/>
    </source>
</evidence>
<dbReference type="RefSeq" id="WP_166519663.1">
    <property type="nucleotide sequence ID" value="NZ_JAAABJ010000523.1"/>
</dbReference>
<evidence type="ECO:0000256" key="4">
    <source>
        <dbReference type="ARBA" id="ARBA00022452"/>
    </source>
</evidence>
<protein>
    <submittedName>
        <fullName evidence="10">TolC family protein</fullName>
    </submittedName>
</protein>
<dbReference type="PANTHER" id="PTHR30026:SF20">
    <property type="entry name" value="OUTER MEMBRANE PROTEIN TOLC"/>
    <property type="match status" value="1"/>
</dbReference>
<dbReference type="Pfam" id="PF02321">
    <property type="entry name" value="OEP"/>
    <property type="match status" value="2"/>
</dbReference>
<evidence type="ECO:0000256" key="7">
    <source>
        <dbReference type="ARBA" id="ARBA00023237"/>
    </source>
</evidence>
<keyword evidence="7" id="KW-0998">Cell outer membrane</keyword>
<sequence>MKKLLTLPILFFFFSVHAQKWSLKQCIDYALENNLDILQNLYNKDIEEKNLSIAKKERLPSVTGSISNNANFGQNISSIGLINRTDNFNNFIRIGTNVTLYNHKRIQKQIQKSNHDFYASLQNLESTKNIIAIRITELYLNILLNKERVKILESSVLNAQDALRKTIITTEVGTSPLTAKYQAEAELSKQEQELQNARIQVESAIFNLLQSLQLTDKYNYTNFDIENYAIETSALSPYLEDFNGDINKLPQVKSAEYKLHSSEAKIEIEKTNYYPRISLNAGVGINYYQPLIKTYTPGVNEKGQIIQREVKYPTLFQQYKNNFSQQISIAIEVPIFNKGITTLNIEKARLDKKLSEVLLKQKKQDVSAEIQKVLFNIKTNYQKYIAAVKLEKSSKIALDFAQKSYAAGRTSIYDLSTANKNFADAKGSLVQTKYNYLFYIKILSIYGKYQ</sequence>
<dbReference type="PANTHER" id="PTHR30026">
    <property type="entry name" value="OUTER MEMBRANE PROTEIN TOLC"/>
    <property type="match status" value="1"/>
</dbReference>
<organism evidence="10 11">
    <name type="scientific">Elizabethkingia argenteiflava</name>
    <dbReference type="NCBI Taxonomy" id="2681556"/>
    <lineage>
        <taxon>Bacteria</taxon>
        <taxon>Pseudomonadati</taxon>
        <taxon>Bacteroidota</taxon>
        <taxon>Flavobacteriia</taxon>
        <taxon>Flavobacteriales</taxon>
        <taxon>Weeksellaceae</taxon>
        <taxon>Elizabethkingia</taxon>
    </lineage>
</organism>
<dbReference type="Gene3D" id="1.20.1600.10">
    <property type="entry name" value="Outer membrane efflux proteins (OEP)"/>
    <property type="match status" value="1"/>
</dbReference>
<dbReference type="GO" id="GO:0009279">
    <property type="term" value="C:cell outer membrane"/>
    <property type="evidence" value="ECO:0007669"/>
    <property type="project" value="UniProtKB-SubCell"/>
</dbReference>
<dbReference type="Proteomes" id="UP000553459">
    <property type="component" value="Unassembled WGS sequence"/>
</dbReference>
<comment type="caution">
    <text evidence="10">The sequence shown here is derived from an EMBL/GenBank/DDBJ whole genome shotgun (WGS) entry which is preliminary data.</text>
</comment>
<gene>
    <name evidence="10" type="ORF">GNY06_08305</name>
</gene>
<proteinExistence type="inferred from homology"/>
<accession>A0A845PT22</accession>
<dbReference type="EMBL" id="JAAABJ010000523">
    <property type="protein sequence ID" value="NAW51382.1"/>
    <property type="molecule type" value="Genomic_DNA"/>
</dbReference>
<keyword evidence="9" id="KW-0732">Signal</keyword>
<dbReference type="InterPro" id="IPR003423">
    <property type="entry name" value="OMP_efflux"/>
</dbReference>
<feature type="signal peptide" evidence="9">
    <location>
        <begin position="1"/>
        <end position="18"/>
    </location>
</feature>
<evidence type="ECO:0000256" key="8">
    <source>
        <dbReference type="SAM" id="Coils"/>
    </source>
</evidence>
<keyword evidence="6" id="KW-0472">Membrane</keyword>
<evidence type="ECO:0000256" key="6">
    <source>
        <dbReference type="ARBA" id="ARBA00023136"/>
    </source>
</evidence>
<keyword evidence="8" id="KW-0175">Coiled coil</keyword>